<evidence type="ECO:0000256" key="4">
    <source>
        <dbReference type="PROSITE-ProRule" id="PRU00742"/>
    </source>
</evidence>
<evidence type="ECO:0000256" key="2">
    <source>
        <dbReference type="ARBA" id="ARBA00022801"/>
    </source>
</evidence>
<dbReference type="EMBL" id="LT629692">
    <property type="protein sequence ID" value="SDH43894.1"/>
    <property type="molecule type" value="Genomic_DNA"/>
</dbReference>
<organism evidence="5 6">
    <name type="scientific">Microbacterium pygmaeum</name>
    <dbReference type="NCBI Taxonomy" id="370764"/>
    <lineage>
        <taxon>Bacteria</taxon>
        <taxon>Bacillati</taxon>
        <taxon>Actinomycetota</taxon>
        <taxon>Actinomycetes</taxon>
        <taxon>Micrococcales</taxon>
        <taxon>Microbacteriaceae</taxon>
        <taxon>Microbacterium</taxon>
    </lineage>
</organism>
<dbReference type="STRING" id="370764.SAMN04489810_3057"/>
<dbReference type="PANTHER" id="PTHR43782:SF3">
    <property type="entry name" value="ARGINASE"/>
    <property type="match status" value="1"/>
</dbReference>
<name>A0A1G8CEI5_9MICO</name>
<evidence type="ECO:0000313" key="6">
    <source>
        <dbReference type="Proteomes" id="UP000199009"/>
    </source>
</evidence>
<proteinExistence type="inferred from homology"/>
<dbReference type="Gene3D" id="3.40.800.10">
    <property type="entry name" value="Ureohydrolase domain"/>
    <property type="match status" value="1"/>
</dbReference>
<keyword evidence="3" id="KW-0464">Manganese</keyword>
<dbReference type="GO" id="GO:0004053">
    <property type="term" value="F:arginase activity"/>
    <property type="evidence" value="ECO:0007669"/>
    <property type="project" value="TreeGrafter"/>
</dbReference>
<dbReference type="PROSITE" id="PS51409">
    <property type="entry name" value="ARGINASE_2"/>
    <property type="match status" value="1"/>
</dbReference>
<keyword evidence="1" id="KW-0479">Metal-binding</keyword>
<dbReference type="AlphaFoldDB" id="A0A1G8CEI5"/>
<sequence length="271" mass="27519">MTRFVVAPQWQGSSSSRAMQLIDGALAIAGDLPRSATTILDVPAEAGESLGSGIRRLSSLTRVRAAIEEAIGLGDDPAIVVGGDCGVALAGVAAVAAEDLAVVWFDAHADLNTTDTSPSGAFHGMVLRAILGDGVDGMVVPTGRVSADRLILAGTRELDLEEELYISATGIRVLPPAELADPEVLAEAVAATGAARVYIHVDLDVLDPGEIGALTHPVPFGLTPAELVAAIRAVRGRLPLAGASLTEFSPASAEAAVDDLGAILRVVGALA</sequence>
<dbReference type="PANTHER" id="PTHR43782">
    <property type="entry name" value="ARGINASE"/>
    <property type="match status" value="1"/>
</dbReference>
<dbReference type="InterPro" id="IPR023696">
    <property type="entry name" value="Ureohydrolase_dom_sf"/>
</dbReference>
<dbReference type="InterPro" id="IPR006035">
    <property type="entry name" value="Ureohydrolase"/>
</dbReference>
<reference evidence="5 6" key="1">
    <citation type="submission" date="2016-10" db="EMBL/GenBank/DDBJ databases">
        <authorList>
            <person name="de Groot N.N."/>
        </authorList>
    </citation>
    <scope>NUCLEOTIDE SEQUENCE [LARGE SCALE GENOMIC DNA]</scope>
    <source>
        <strain evidence="5 6">DSM 23142</strain>
    </source>
</reference>
<dbReference type="SUPFAM" id="SSF52768">
    <property type="entry name" value="Arginase/deacetylase"/>
    <property type="match status" value="1"/>
</dbReference>
<dbReference type="RefSeq" id="WP_091491936.1">
    <property type="nucleotide sequence ID" value="NZ_LT629692.1"/>
</dbReference>
<comment type="similarity">
    <text evidence="4">Belongs to the arginase family.</text>
</comment>
<protein>
    <submittedName>
        <fullName evidence="5">Arginase</fullName>
    </submittedName>
</protein>
<evidence type="ECO:0000256" key="1">
    <source>
        <dbReference type="ARBA" id="ARBA00022723"/>
    </source>
</evidence>
<dbReference type="CDD" id="cd09999">
    <property type="entry name" value="Arginase-like_1"/>
    <property type="match status" value="1"/>
</dbReference>
<keyword evidence="6" id="KW-1185">Reference proteome</keyword>
<gene>
    <name evidence="5" type="ORF">SAMN04489810_3057</name>
</gene>
<dbReference type="GO" id="GO:0005829">
    <property type="term" value="C:cytosol"/>
    <property type="evidence" value="ECO:0007669"/>
    <property type="project" value="TreeGrafter"/>
</dbReference>
<accession>A0A1G8CEI5</accession>
<dbReference type="OrthoDB" id="7331788at2"/>
<keyword evidence="2" id="KW-0378">Hydrolase</keyword>
<dbReference type="Proteomes" id="UP000199009">
    <property type="component" value="Chromosome I"/>
</dbReference>
<dbReference type="GO" id="GO:0030145">
    <property type="term" value="F:manganese ion binding"/>
    <property type="evidence" value="ECO:0007669"/>
    <property type="project" value="TreeGrafter"/>
</dbReference>
<evidence type="ECO:0000313" key="5">
    <source>
        <dbReference type="EMBL" id="SDH43894.1"/>
    </source>
</evidence>
<evidence type="ECO:0000256" key="3">
    <source>
        <dbReference type="ARBA" id="ARBA00023211"/>
    </source>
</evidence>
<dbReference type="Pfam" id="PF00491">
    <property type="entry name" value="Arginase"/>
    <property type="match status" value="1"/>
</dbReference>